<sequence length="201" mass="22708">MRQLANVENTVTTRIYPRLAKITNNHTTSDAETSVSSNTSANAARSARGIPCDQSWYQAATARDWSHNQKGYPATTATRVLQNLPPRNTSIETTSARFYHFLVIDIASRDGDGGQWRPGRRRRYRNVARLGYRREHPTTAHHVHIRTLDVLSASSQIRHRQKAALANHLILSTTHTSTAIQRITRSAWVTSRTVSSPWIRT</sequence>
<reference evidence="2 3" key="1">
    <citation type="submission" date="2018-06" db="EMBL/GenBank/DDBJ databases">
        <title>A transcriptomic atlas of mushroom development highlights an independent origin of complex multicellularity.</title>
        <authorList>
            <consortium name="DOE Joint Genome Institute"/>
            <person name="Krizsan K."/>
            <person name="Almasi E."/>
            <person name="Merenyi Z."/>
            <person name="Sahu N."/>
            <person name="Viragh M."/>
            <person name="Koszo T."/>
            <person name="Mondo S."/>
            <person name="Kiss B."/>
            <person name="Balint B."/>
            <person name="Kues U."/>
            <person name="Barry K."/>
            <person name="Hegedus J.C."/>
            <person name="Henrissat B."/>
            <person name="Johnson J."/>
            <person name="Lipzen A."/>
            <person name="Ohm R."/>
            <person name="Nagy I."/>
            <person name="Pangilinan J."/>
            <person name="Yan J."/>
            <person name="Xiong Y."/>
            <person name="Grigoriev I.V."/>
            <person name="Hibbett D.S."/>
            <person name="Nagy L.G."/>
        </authorList>
    </citation>
    <scope>NUCLEOTIDE SEQUENCE [LARGE SCALE GENOMIC DNA]</scope>
    <source>
        <strain evidence="2 3">SZMC22713</strain>
    </source>
</reference>
<dbReference type="VEuPathDB" id="FungiDB:BD410DRAFT_445798"/>
<feature type="compositionally biased region" description="Low complexity" evidence="1">
    <location>
        <begin position="31"/>
        <end position="47"/>
    </location>
</feature>
<protein>
    <submittedName>
        <fullName evidence="2">Uncharacterized protein</fullName>
    </submittedName>
</protein>
<feature type="region of interest" description="Disordered" evidence="1">
    <location>
        <begin position="27"/>
        <end position="47"/>
    </location>
</feature>
<dbReference type="AlphaFoldDB" id="A0A4Y7PXJ7"/>
<name>A0A4Y7PXJ7_9AGAM</name>
<dbReference type="Proteomes" id="UP000294933">
    <property type="component" value="Unassembled WGS sequence"/>
</dbReference>
<gene>
    <name evidence="2" type="ORF">BD410DRAFT_445798</name>
</gene>
<organism evidence="2 3">
    <name type="scientific">Rickenella mellea</name>
    <dbReference type="NCBI Taxonomy" id="50990"/>
    <lineage>
        <taxon>Eukaryota</taxon>
        <taxon>Fungi</taxon>
        <taxon>Dikarya</taxon>
        <taxon>Basidiomycota</taxon>
        <taxon>Agaricomycotina</taxon>
        <taxon>Agaricomycetes</taxon>
        <taxon>Hymenochaetales</taxon>
        <taxon>Rickenellaceae</taxon>
        <taxon>Rickenella</taxon>
    </lineage>
</organism>
<evidence type="ECO:0000256" key="1">
    <source>
        <dbReference type="SAM" id="MobiDB-lite"/>
    </source>
</evidence>
<proteinExistence type="predicted"/>
<keyword evidence="3" id="KW-1185">Reference proteome</keyword>
<evidence type="ECO:0000313" key="3">
    <source>
        <dbReference type="Proteomes" id="UP000294933"/>
    </source>
</evidence>
<accession>A0A4Y7PXJ7</accession>
<evidence type="ECO:0000313" key="2">
    <source>
        <dbReference type="EMBL" id="TDL19329.1"/>
    </source>
</evidence>
<dbReference type="EMBL" id="ML170198">
    <property type="protein sequence ID" value="TDL19329.1"/>
    <property type="molecule type" value="Genomic_DNA"/>
</dbReference>